<dbReference type="EMBL" id="GBRH01194557">
    <property type="protein sequence ID" value="JAE03339.1"/>
    <property type="molecule type" value="Transcribed_RNA"/>
</dbReference>
<evidence type="ECO:0000313" key="1">
    <source>
        <dbReference type="EMBL" id="JAE03339.1"/>
    </source>
</evidence>
<organism evidence="1">
    <name type="scientific">Arundo donax</name>
    <name type="common">Giant reed</name>
    <name type="synonym">Donax arundinaceus</name>
    <dbReference type="NCBI Taxonomy" id="35708"/>
    <lineage>
        <taxon>Eukaryota</taxon>
        <taxon>Viridiplantae</taxon>
        <taxon>Streptophyta</taxon>
        <taxon>Embryophyta</taxon>
        <taxon>Tracheophyta</taxon>
        <taxon>Spermatophyta</taxon>
        <taxon>Magnoliopsida</taxon>
        <taxon>Liliopsida</taxon>
        <taxon>Poales</taxon>
        <taxon>Poaceae</taxon>
        <taxon>PACMAD clade</taxon>
        <taxon>Arundinoideae</taxon>
        <taxon>Arundineae</taxon>
        <taxon>Arundo</taxon>
    </lineage>
</organism>
<protein>
    <submittedName>
        <fullName evidence="1">Uncharacterized protein</fullName>
    </submittedName>
</protein>
<reference evidence="1" key="2">
    <citation type="journal article" date="2015" name="Data Brief">
        <title>Shoot transcriptome of the giant reed, Arundo donax.</title>
        <authorList>
            <person name="Barrero R.A."/>
            <person name="Guerrero F.D."/>
            <person name="Moolhuijzen P."/>
            <person name="Goolsby J.A."/>
            <person name="Tidwell J."/>
            <person name="Bellgard S.E."/>
            <person name="Bellgard M.I."/>
        </authorList>
    </citation>
    <scope>NUCLEOTIDE SEQUENCE</scope>
    <source>
        <tissue evidence="1">Shoot tissue taken approximately 20 cm above the soil surface</tissue>
    </source>
</reference>
<accession>A0A0A9EWH9</accession>
<proteinExistence type="predicted"/>
<name>A0A0A9EWH9_ARUDO</name>
<reference evidence="1" key="1">
    <citation type="submission" date="2014-09" db="EMBL/GenBank/DDBJ databases">
        <authorList>
            <person name="Magalhaes I.L.F."/>
            <person name="Oliveira U."/>
            <person name="Santos F.R."/>
            <person name="Vidigal T.H.D.A."/>
            <person name="Brescovit A.D."/>
            <person name="Santos A.J."/>
        </authorList>
    </citation>
    <scope>NUCLEOTIDE SEQUENCE</scope>
    <source>
        <tissue evidence="1">Shoot tissue taken approximately 20 cm above the soil surface</tissue>
    </source>
</reference>
<dbReference type="AlphaFoldDB" id="A0A0A9EWH9"/>
<sequence length="31" mass="3479">MKVSSSYTISPLGRRRRRRRQACGGAPCAWA</sequence>